<dbReference type="GO" id="GO:0009401">
    <property type="term" value="P:phosphoenolpyruvate-dependent sugar phosphotransferase system"/>
    <property type="evidence" value="ECO:0007669"/>
    <property type="project" value="InterPro"/>
</dbReference>
<dbReference type="InterPro" id="IPR051088">
    <property type="entry name" value="PTS_Sugar-EIIC/EIIB"/>
</dbReference>
<dbReference type="GO" id="GO:0005886">
    <property type="term" value="C:plasma membrane"/>
    <property type="evidence" value="ECO:0007669"/>
    <property type="project" value="UniProtKB-SubCell"/>
</dbReference>
<feature type="transmembrane region" description="Helical" evidence="9">
    <location>
        <begin position="33"/>
        <end position="52"/>
    </location>
</feature>
<evidence type="ECO:0000313" key="12">
    <source>
        <dbReference type="Proteomes" id="UP000824175"/>
    </source>
</evidence>
<evidence type="ECO:0000259" key="10">
    <source>
        <dbReference type="PROSITE" id="PS51105"/>
    </source>
</evidence>
<keyword evidence="6 9" id="KW-1133">Transmembrane helix</keyword>
<sequence>MAKDTSKMDFIQEKVTPAVTKFVNLKFIKCMQAGIVACMNATMIGSIFMLLMTAPFPQDSTWAIARAWREFSAANAEWLNLGYQIGLNAAGFYILIGMVIAVCEHDKMKIANNMVMSVFSFIVLQCSFLADGGLDIGFWGAKGMMAAIVVGYCVPELNNWLLNHGFKIKLPDSVPPFVAEPINQIFSSIIVVIAVFAVKLGFGYFGQTLGGFINNIFTPLFSASDSLTAVLLYCILVRILWFFGLHGNNIAGSVVNVFLTTNLVENAEAVANGQQPTHIFNSAFQNWTTTGILAIVLAILIVAKSQQLKAISRISLVPALFNIGEPLTFGLPLVLNFDIFIPYLIVFAINGAVPYLACEWGLMNIPYLSVPFTIPAIIKVFLMSMDFRAIIVYLVNMILCIAVMIPALKRYDRKLCAEEAAASEAT</sequence>
<dbReference type="Proteomes" id="UP000824175">
    <property type="component" value="Unassembled WGS sequence"/>
</dbReference>
<dbReference type="InterPro" id="IPR004796">
    <property type="entry name" value="PTS_IIC_cello"/>
</dbReference>
<evidence type="ECO:0000256" key="7">
    <source>
        <dbReference type="ARBA" id="ARBA00023136"/>
    </source>
</evidence>
<evidence type="ECO:0000256" key="2">
    <source>
        <dbReference type="ARBA" id="ARBA00022448"/>
    </source>
</evidence>
<evidence type="ECO:0000313" key="11">
    <source>
        <dbReference type="EMBL" id="HIU12492.1"/>
    </source>
</evidence>
<feature type="domain" description="PTS EIIC type-3" evidence="10">
    <location>
        <begin position="11"/>
        <end position="407"/>
    </location>
</feature>
<comment type="function">
    <text evidence="8">The phosphoenolpyruvate-dependent sugar phosphotransferase system (PTS), a major carbohydrate active -transport system, catalyzes the phosphorylation of incoming sugar substrates concomitant with their translocation across the cell membrane.</text>
</comment>
<gene>
    <name evidence="11" type="ORF">IAD15_00225</name>
</gene>
<reference evidence="11" key="2">
    <citation type="journal article" date="2021" name="PeerJ">
        <title>Extensive microbial diversity within the chicken gut microbiome revealed by metagenomics and culture.</title>
        <authorList>
            <person name="Gilroy R."/>
            <person name="Ravi A."/>
            <person name="Getino M."/>
            <person name="Pursley I."/>
            <person name="Horton D.L."/>
            <person name="Alikhan N.F."/>
            <person name="Baker D."/>
            <person name="Gharbi K."/>
            <person name="Hall N."/>
            <person name="Watson M."/>
            <person name="Adriaenssens E.M."/>
            <person name="Foster-Nyarko E."/>
            <person name="Jarju S."/>
            <person name="Secka A."/>
            <person name="Antonio M."/>
            <person name="Oren A."/>
            <person name="Chaudhuri R.R."/>
            <person name="La Ragione R."/>
            <person name="Hildebrand F."/>
            <person name="Pallen M.J."/>
        </authorList>
    </citation>
    <scope>NUCLEOTIDE SEQUENCE</scope>
    <source>
        <strain evidence="11">CHK195-11698</strain>
    </source>
</reference>
<evidence type="ECO:0000256" key="1">
    <source>
        <dbReference type="ARBA" id="ARBA00004651"/>
    </source>
</evidence>
<dbReference type="PIRSF" id="PIRSF006351">
    <property type="entry name" value="PTS_EIIC-Cellobiose"/>
    <property type="match status" value="1"/>
</dbReference>
<dbReference type="PROSITE" id="PS51105">
    <property type="entry name" value="PTS_EIIC_TYPE_3"/>
    <property type="match status" value="1"/>
</dbReference>
<reference evidence="11" key="1">
    <citation type="submission" date="2020-10" db="EMBL/GenBank/DDBJ databases">
        <authorList>
            <person name="Gilroy R."/>
        </authorList>
    </citation>
    <scope>NUCLEOTIDE SEQUENCE</scope>
    <source>
        <strain evidence="11">CHK195-11698</strain>
    </source>
</reference>
<dbReference type="EMBL" id="DVMJ01000002">
    <property type="protein sequence ID" value="HIU12492.1"/>
    <property type="molecule type" value="Genomic_DNA"/>
</dbReference>
<dbReference type="GO" id="GO:1901264">
    <property type="term" value="P:carbohydrate derivative transport"/>
    <property type="evidence" value="ECO:0007669"/>
    <property type="project" value="TreeGrafter"/>
</dbReference>
<evidence type="ECO:0000256" key="3">
    <source>
        <dbReference type="ARBA" id="ARBA00022475"/>
    </source>
</evidence>
<proteinExistence type="predicted"/>
<evidence type="ECO:0000256" key="8">
    <source>
        <dbReference type="PIRNR" id="PIRNR006351"/>
    </source>
</evidence>
<evidence type="ECO:0000256" key="9">
    <source>
        <dbReference type="SAM" id="Phobius"/>
    </source>
</evidence>
<keyword evidence="4 8" id="KW-0762">Sugar transport</keyword>
<dbReference type="PANTHER" id="PTHR33989:SF4">
    <property type="entry name" value="PTS SYSTEM N,N'-DIACETYLCHITOBIOSE-SPECIFIC EIIC COMPONENT"/>
    <property type="match status" value="1"/>
</dbReference>
<dbReference type="GO" id="GO:0008982">
    <property type="term" value="F:protein-N(PI)-phosphohistidine-sugar phosphotransferase activity"/>
    <property type="evidence" value="ECO:0007669"/>
    <property type="project" value="UniProtKB-UniRule"/>
</dbReference>
<evidence type="ECO:0000256" key="4">
    <source>
        <dbReference type="ARBA" id="ARBA00022597"/>
    </source>
</evidence>
<keyword evidence="5 9" id="KW-0812">Transmembrane</keyword>
<dbReference type="AlphaFoldDB" id="A0A9D1L045"/>
<dbReference type="InterPro" id="IPR004501">
    <property type="entry name" value="PTS_EIIC_3"/>
</dbReference>
<protein>
    <recommendedName>
        <fullName evidence="8">Permease IIC component</fullName>
    </recommendedName>
</protein>
<comment type="subcellular location">
    <subcellularLocation>
        <location evidence="1">Cell membrane</location>
        <topology evidence="1">Multi-pass membrane protein</topology>
    </subcellularLocation>
</comment>
<comment type="caution">
    <text evidence="11">The sequence shown here is derived from an EMBL/GenBank/DDBJ whole genome shotgun (WGS) entry which is preliminary data.</text>
</comment>
<dbReference type="PANTHER" id="PTHR33989">
    <property type="match status" value="1"/>
</dbReference>
<keyword evidence="7 8" id="KW-0472">Membrane</keyword>
<feature type="transmembrane region" description="Helical" evidence="9">
    <location>
        <begin position="365"/>
        <end position="384"/>
    </location>
</feature>
<evidence type="ECO:0000256" key="5">
    <source>
        <dbReference type="ARBA" id="ARBA00022692"/>
    </source>
</evidence>
<evidence type="ECO:0000256" key="6">
    <source>
        <dbReference type="ARBA" id="ARBA00022989"/>
    </source>
</evidence>
<feature type="transmembrane region" description="Helical" evidence="9">
    <location>
        <begin position="390"/>
        <end position="408"/>
    </location>
</feature>
<dbReference type="InterPro" id="IPR003352">
    <property type="entry name" value="PTS_EIIC"/>
</dbReference>
<dbReference type="Pfam" id="PF02378">
    <property type="entry name" value="PTS_EIIC"/>
    <property type="match status" value="1"/>
</dbReference>
<feature type="transmembrane region" description="Helical" evidence="9">
    <location>
        <begin position="284"/>
        <end position="303"/>
    </location>
</feature>
<feature type="transmembrane region" description="Helical" evidence="9">
    <location>
        <begin position="110"/>
        <end position="130"/>
    </location>
</feature>
<keyword evidence="2 8" id="KW-0813">Transport</keyword>
<feature type="transmembrane region" description="Helical" evidence="9">
    <location>
        <begin position="226"/>
        <end position="244"/>
    </location>
</feature>
<name>A0A9D1L045_9FIRM</name>
<organism evidence="11 12">
    <name type="scientific">Candidatus Fimiplasma intestinipullorum</name>
    <dbReference type="NCBI Taxonomy" id="2840825"/>
    <lineage>
        <taxon>Bacteria</taxon>
        <taxon>Bacillati</taxon>
        <taxon>Bacillota</taxon>
        <taxon>Clostridia</taxon>
        <taxon>Eubacteriales</taxon>
        <taxon>Candidatus Fimiplasma</taxon>
    </lineage>
</organism>
<feature type="transmembrane region" description="Helical" evidence="9">
    <location>
        <begin position="185"/>
        <end position="205"/>
    </location>
</feature>
<feature type="transmembrane region" description="Helical" evidence="9">
    <location>
        <begin position="315"/>
        <end position="334"/>
    </location>
</feature>
<keyword evidence="3 8" id="KW-1003">Cell membrane</keyword>
<feature type="transmembrane region" description="Helical" evidence="9">
    <location>
        <begin position="81"/>
        <end position="103"/>
    </location>
</feature>
<accession>A0A9D1L045</accession>